<dbReference type="Proteomes" id="UP001596414">
    <property type="component" value="Unassembled WGS sequence"/>
</dbReference>
<evidence type="ECO:0000256" key="3">
    <source>
        <dbReference type="ARBA" id="ARBA00022679"/>
    </source>
</evidence>
<evidence type="ECO:0000313" key="8">
    <source>
        <dbReference type="EMBL" id="MFC7127024.1"/>
    </source>
</evidence>
<sequence>MTSRELFGRPLISRRFVGAWLVLVATIPLALRSYFIRDRLSLFAWKPGEMMGINYRVYHHAAELALDGEPFYNAPPTQAFDWAVYLYPPGTLPLYYPFTFVKWTTGYTILTGLSILAAVAGTFLLVDYVESVGPRLGWVDAGIIFLAFLLSTHSFGTVYFGNINLMLALGIVFGFWALHRNREIASGVAFGIVALFKLFPALIGLWLLRTRRFRAVGAALATGIGGLLAGIALFGLDTTVFYFTEVVANRTDSSLFVGGYPVEGTYYVTVQQPVSWAVAAVWPTAPYSVIVLVSVLVVVPTVAFLYRNVETTMDRQMAIFATLAAMVTLLPSFRWYLVFLYVPMVTLLYLWRPSRSRQLFVAGGVLLSVTFSSGSVVDALSVLPAPLYSVAYAVGGAGVLPLYGILLMVLACLWEKRCSSTKQAQSPA</sequence>
<dbReference type="Pfam" id="PF09594">
    <property type="entry name" value="GT87"/>
    <property type="match status" value="1"/>
</dbReference>
<accession>A0ABD5XBV2</accession>
<keyword evidence="8" id="KW-0328">Glycosyltransferase</keyword>
<feature type="transmembrane region" description="Helical" evidence="7">
    <location>
        <begin position="157"/>
        <end position="178"/>
    </location>
</feature>
<evidence type="ECO:0000313" key="9">
    <source>
        <dbReference type="Proteomes" id="UP001596414"/>
    </source>
</evidence>
<feature type="transmembrane region" description="Helical" evidence="7">
    <location>
        <begin position="389"/>
        <end position="414"/>
    </location>
</feature>
<dbReference type="GO" id="GO:0005886">
    <property type="term" value="C:plasma membrane"/>
    <property type="evidence" value="ECO:0007669"/>
    <property type="project" value="UniProtKB-SubCell"/>
</dbReference>
<comment type="subcellular location">
    <subcellularLocation>
        <location evidence="1">Cell membrane</location>
        <topology evidence="1">Multi-pass membrane protein</topology>
    </subcellularLocation>
</comment>
<feature type="transmembrane region" description="Helical" evidence="7">
    <location>
        <begin position="313"/>
        <end position="329"/>
    </location>
</feature>
<keyword evidence="4 7" id="KW-0812">Transmembrane</keyword>
<evidence type="ECO:0000256" key="2">
    <source>
        <dbReference type="ARBA" id="ARBA00022475"/>
    </source>
</evidence>
<evidence type="ECO:0000256" key="4">
    <source>
        <dbReference type="ARBA" id="ARBA00022692"/>
    </source>
</evidence>
<dbReference type="EMBL" id="JBHSZQ010000047">
    <property type="protein sequence ID" value="MFC7127024.1"/>
    <property type="molecule type" value="Genomic_DNA"/>
</dbReference>
<evidence type="ECO:0000256" key="7">
    <source>
        <dbReference type="SAM" id="Phobius"/>
    </source>
</evidence>
<keyword evidence="6 7" id="KW-0472">Membrane</keyword>
<evidence type="ECO:0000256" key="6">
    <source>
        <dbReference type="ARBA" id="ARBA00023136"/>
    </source>
</evidence>
<keyword evidence="5 7" id="KW-1133">Transmembrane helix</keyword>
<keyword evidence="3 8" id="KW-0808">Transferase</keyword>
<name>A0ABD5XBV2_9EURY</name>
<comment type="caution">
    <text evidence="8">The sequence shown here is derived from an EMBL/GenBank/DDBJ whole genome shotgun (WGS) entry which is preliminary data.</text>
</comment>
<dbReference type="EC" id="2.4.-.-" evidence="8"/>
<evidence type="ECO:0000256" key="1">
    <source>
        <dbReference type="ARBA" id="ARBA00004651"/>
    </source>
</evidence>
<evidence type="ECO:0000256" key="5">
    <source>
        <dbReference type="ARBA" id="ARBA00022989"/>
    </source>
</evidence>
<feature type="transmembrane region" description="Helical" evidence="7">
    <location>
        <begin position="184"/>
        <end position="208"/>
    </location>
</feature>
<feature type="transmembrane region" description="Helical" evidence="7">
    <location>
        <begin position="285"/>
        <end position="306"/>
    </location>
</feature>
<feature type="transmembrane region" description="Helical" evidence="7">
    <location>
        <begin position="12"/>
        <end position="31"/>
    </location>
</feature>
<dbReference type="InterPro" id="IPR018584">
    <property type="entry name" value="GT87"/>
</dbReference>
<dbReference type="GO" id="GO:0016757">
    <property type="term" value="F:glycosyltransferase activity"/>
    <property type="evidence" value="ECO:0007669"/>
    <property type="project" value="UniProtKB-KW"/>
</dbReference>
<dbReference type="AlphaFoldDB" id="A0ABD5XBV2"/>
<organism evidence="8 9">
    <name type="scientific">Halovenus rubra</name>
    <dbReference type="NCBI Taxonomy" id="869890"/>
    <lineage>
        <taxon>Archaea</taxon>
        <taxon>Methanobacteriati</taxon>
        <taxon>Methanobacteriota</taxon>
        <taxon>Stenosarchaea group</taxon>
        <taxon>Halobacteria</taxon>
        <taxon>Halobacteriales</taxon>
        <taxon>Haloarculaceae</taxon>
        <taxon>Halovenus</taxon>
    </lineage>
</organism>
<reference evidence="8 9" key="1">
    <citation type="journal article" date="2014" name="Int. J. Syst. Evol. Microbiol.">
        <title>Complete genome sequence of Corynebacterium casei LMG S-19264T (=DSM 44701T), isolated from a smear-ripened cheese.</title>
        <authorList>
            <consortium name="US DOE Joint Genome Institute (JGI-PGF)"/>
            <person name="Walter F."/>
            <person name="Albersmeier A."/>
            <person name="Kalinowski J."/>
            <person name="Ruckert C."/>
        </authorList>
    </citation>
    <scope>NUCLEOTIDE SEQUENCE [LARGE SCALE GENOMIC DNA]</scope>
    <source>
        <strain evidence="8 9">CGMCC 4.7215</strain>
    </source>
</reference>
<gene>
    <name evidence="8" type="ORF">ACFQJ7_13495</name>
</gene>
<feature type="transmembrane region" description="Helical" evidence="7">
    <location>
        <begin position="107"/>
        <end position="126"/>
    </location>
</feature>
<feature type="transmembrane region" description="Helical" evidence="7">
    <location>
        <begin position="215"/>
        <end position="236"/>
    </location>
</feature>
<dbReference type="RefSeq" id="WP_267637125.1">
    <property type="nucleotide sequence ID" value="NZ_JAODIY010000009.1"/>
</dbReference>
<proteinExistence type="predicted"/>
<feature type="transmembrane region" description="Helical" evidence="7">
    <location>
        <begin position="359"/>
        <end position="383"/>
    </location>
</feature>
<keyword evidence="2" id="KW-1003">Cell membrane</keyword>
<feature type="transmembrane region" description="Helical" evidence="7">
    <location>
        <begin position="132"/>
        <end position="150"/>
    </location>
</feature>
<protein>
    <submittedName>
        <fullName evidence="8">Glycosyltransferase family 87 protein</fullName>
        <ecNumber evidence="8">2.4.-.-</ecNumber>
    </submittedName>
</protein>